<feature type="region of interest" description="Disordered" evidence="1">
    <location>
        <begin position="220"/>
        <end position="258"/>
    </location>
</feature>
<feature type="compositionally biased region" description="Polar residues" evidence="1">
    <location>
        <begin position="220"/>
        <end position="229"/>
    </location>
</feature>
<organism evidence="2 3">
    <name type="scientific">Schizopora paradoxa</name>
    <dbReference type="NCBI Taxonomy" id="27342"/>
    <lineage>
        <taxon>Eukaryota</taxon>
        <taxon>Fungi</taxon>
        <taxon>Dikarya</taxon>
        <taxon>Basidiomycota</taxon>
        <taxon>Agaricomycotina</taxon>
        <taxon>Agaricomycetes</taxon>
        <taxon>Hymenochaetales</taxon>
        <taxon>Schizoporaceae</taxon>
        <taxon>Schizopora</taxon>
    </lineage>
</organism>
<feature type="non-terminal residue" evidence="2">
    <location>
        <position position="325"/>
    </location>
</feature>
<sequence length="325" mass="35993">MKSKEEIDFEKLVLTLSRNKLVSHNMVRKVSKAKLEALCKSMQIEVLGHLKPDYIEALQRWAQASKRSPATIESQTSYNDLEEFHRLSNVVEAMDDLALHQRASGDLVRERNKTEVGDSGSRLNQIYTSGLQLVPLGNAALSNVARGHQLAGSAIPITSFVASYASLAQSEHNPMDHHTNSYLPSYSSSGLTSSPADREYQSSDRPPILEVSYIDSEATSNVKNSLTSDSNKRRRLDTLPEVDKPGATASNQCGGSAKTKEKNLDKELYNSPTNWRHLRQEVCPLEPNGDLNLDALNIMFGFAEGISSRVIHPKTRRPVFMADGK</sequence>
<evidence type="ECO:0000313" key="3">
    <source>
        <dbReference type="Proteomes" id="UP000053477"/>
    </source>
</evidence>
<dbReference type="InParanoid" id="A0A0H2QWK2"/>
<feature type="region of interest" description="Disordered" evidence="1">
    <location>
        <begin position="172"/>
        <end position="207"/>
    </location>
</feature>
<reference evidence="2 3" key="1">
    <citation type="submission" date="2015-04" db="EMBL/GenBank/DDBJ databases">
        <title>Complete genome sequence of Schizopora paradoxa KUC8140, a cosmopolitan wood degrader in East Asia.</title>
        <authorList>
            <consortium name="DOE Joint Genome Institute"/>
            <person name="Min B."/>
            <person name="Park H."/>
            <person name="Jang Y."/>
            <person name="Kim J.-J."/>
            <person name="Kim K.H."/>
            <person name="Pangilinan J."/>
            <person name="Lipzen A."/>
            <person name="Riley R."/>
            <person name="Grigoriev I.V."/>
            <person name="Spatafora J.W."/>
            <person name="Choi I.-G."/>
        </authorList>
    </citation>
    <scope>NUCLEOTIDE SEQUENCE [LARGE SCALE GENOMIC DNA]</scope>
    <source>
        <strain evidence="2 3">KUC8140</strain>
    </source>
</reference>
<evidence type="ECO:0000256" key="1">
    <source>
        <dbReference type="SAM" id="MobiDB-lite"/>
    </source>
</evidence>
<dbReference type="AlphaFoldDB" id="A0A0H2QWK2"/>
<dbReference type="Proteomes" id="UP000053477">
    <property type="component" value="Unassembled WGS sequence"/>
</dbReference>
<accession>A0A0H2QWK2</accession>
<dbReference type="EMBL" id="KQ086868">
    <property type="protein sequence ID" value="KLO03930.1"/>
    <property type="molecule type" value="Genomic_DNA"/>
</dbReference>
<keyword evidence="3" id="KW-1185">Reference proteome</keyword>
<evidence type="ECO:0000313" key="2">
    <source>
        <dbReference type="EMBL" id="KLO03930.1"/>
    </source>
</evidence>
<gene>
    <name evidence="2" type="ORF">SCHPADRAFT_897440</name>
</gene>
<proteinExistence type="predicted"/>
<protein>
    <submittedName>
        <fullName evidence="2">Uncharacterized protein</fullName>
    </submittedName>
</protein>
<feature type="compositionally biased region" description="Low complexity" evidence="1">
    <location>
        <begin position="181"/>
        <end position="195"/>
    </location>
</feature>
<name>A0A0H2QWK2_9AGAM</name>